<dbReference type="GO" id="GO:0005524">
    <property type="term" value="F:ATP binding"/>
    <property type="evidence" value="ECO:0007669"/>
    <property type="project" value="UniProtKB-KW"/>
</dbReference>
<evidence type="ECO:0000313" key="10">
    <source>
        <dbReference type="EMBL" id="CAB4744000.1"/>
    </source>
</evidence>
<dbReference type="NCBIfam" id="TIGR00041">
    <property type="entry name" value="DTMP_kinase"/>
    <property type="match status" value="1"/>
</dbReference>
<dbReference type="InterPro" id="IPR039430">
    <property type="entry name" value="Thymidylate_kin-like_dom"/>
</dbReference>
<dbReference type="GO" id="GO:0004798">
    <property type="term" value="F:dTMP kinase activity"/>
    <property type="evidence" value="ECO:0007669"/>
    <property type="project" value="UniProtKB-EC"/>
</dbReference>
<keyword evidence="6" id="KW-0418">Kinase</keyword>
<evidence type="ECO:0000313" key="11">
    <source>
        <dbReference type="EMBL" id="CAB4836691.1"/>
    </source>
</evidence>
<dbReference type="FunFam" id="3.40.50.300:FF:000225">
    <property type="entry name" value="Thymidylate kinase"/>
    <property type="match status" value="1"/>
</dbReference>
<dbReference type="EMBL" id="CAEZYR010000044">
    <property type="protein sequence ID" value="CAB4744000.1"/>
    <property type="molecule type" value="Genomic_DNA"/>
</dbReference>
<dbReference type="InterPro" id="IPR018094">
    <property type="entry name" value="Thymidylate_kinase"/>
</dbReference>
<dbReference type="PANTHER" id="PTHR10344:SF4">
    <property type="entry name" value="UMP-CMP KINASE 2, MITOCHONDRIAL"/>
    <property type="match status" value="1"/>
</dbReference>
<evidence type="ECO:0000256" key="1">
    <source>
        <dbReference type="ARBA" id="ARBA00009776"/>
    </source>
</evidence>
<evidence type="ECO:0000313" key="13">
    <source>
        <dbReference type="EMBL" id="CAB4979365.1"/>
    </source>
</evidence>
<keyword evidence="5" id="KW-0547">Nucleotide-binding</keyword>
<dbReference type="GO" id="GO:0006235">
    <property type="term" value="P:dTTP biosynthetic process"/>
    <property type="evidence" value="ECO:0007669"/>
    <property type="project" value="TreeGrafter"/>
</dbReference>
<dbReference type="HAMAP" id="MF_00165">
    <property type="entry name" value="Thymidylate_kinase"/>
    <property type="match status" value="1"/>
</dbReference>
<dbReference type="Gene3D" id="3.40.50.300">
    <property type="entry name" value="P-loop containing nucleotide triphosphate hydrolases"/>
    <property type="match status" value="1"/>
</dbReference>
<gene>
    <name evidence="10" type="ORF">UFOPK2754_01383</name>
    <name evidence="11" type="ORF">UFOPK3139_03135</name>
    <name evidence="12" type="ORF">UFOPK3543_02731</name>
    <name evidence="13" type="ORF">UFOPK3967_00258</name>
</gene>
<evidence type="ECO:0000256" key="4">
    <source>
        <dbReference type="ARBA" id="ARBA00022727"/>
    </source>
</evidence>
<feature type="domain" description="Thymidylate kinase-like" evidence="9">
    <location>
        <begin position="10"/>
        <end position="190"/>
    </location>
</feature>
<dbReference type="PROSITE" id="PS01331">
    <property type="entry name" value="THYMIDYLATE_KINASE"/>
    <property type="match status" value="1"/>
</dbReference>
<comment type="similarity">
    <text evidence="1">Belongs to the thymidylate kinase family.</text>
</comment>
<evidence type="ECO:0000256" key="8">
    <source>
        <dbReference type="ARBA" id="ARBA00048743"/>
    </source>
</evidence>
<evidence type="ECO:0000256" key="2">
    <source>
        <dbReference type="ARBA" id="ARBA00012980"/>
    </source>
</evidence>
<sequence>MSGRGRFIVFEGGDACGKSTQASRLAADLGALLTRQPGGTAIGATIRSIVLDPANTALDDRAEALLYAADKAQHVHEVIEPALARGEDVVCDRFVASSVVYQGYGRGLEVGHLQELLGWATARLEPDLVLLLEVSGSVMHARLGVDRDRLEALPPDFHERVRAGFRAVATHHDHWTRIDASGSVDEVASRVRAAVQARWPS</sequence>
<dbReference type="CDD" id="cd01672">
    <property type="entry name" value="TMPK"/>
    <property type="match status" value="1"/>
</dbReference>
<keyword evidence="4" id="KW-0545">Nucleotide biosynthesis</keyword>
<dbReference type="Pfam" id="PF02223">
    <property type="entry name" value="Thymidylate_kin"/>
    <property type="match status" value="1"/>
</dbReference>
<dbReference type="EMBL" id="CAFBOS010000009">
    <property type="protein sequence ID" value="CAB4979365.1"/>
    <property type="molecule type" value="Genomic_DNA"/>
</dbReference>
<dbReference type="GO" id="GO:0005829">
    <property type="term" value="C:cytosol"/>
    <property type="evidence" value="ECO:0007669"/>
    <property type="project" value="TreeGrafter"/>
</dbReference>
<keyword evidence="3" id="KW-0808">Transferase</keyword>
<keyword evidence="7" id="KW-0067">ATP-binding</keyword>
<dbReference type="GO" id="GO:0006227">
    <property type="term" value="P:dUDP biosynthetic process"/>
    <property type="evidence" value="ECO:0007669"/>
    <property type="project" value="TreeGrafter"/>
</dbReference>
<evidence type="ECO:0000313" key="12">
    <source>
        <dbReference type="EMBL" id="CAB4932314.1"/>
    </source>
</evidence>
<dbReference type="EC" id="2.7.4.9" evidence="2"/>
<dbReference type="SUPFAM" id="SSF52540">
    <property type="entry name" value="P-loop containing nucleoside triphosphate hydrolases"/>
    <property type="match status" value="1"/>
</dbReference>
<protein>
    <recommendedName>
        <fullName evidence="2">dTMP kinase</fullName>
        <ecNumber evidence="2">2.7.4.9</ecNumber>
    </recommendedName>
</protein>
<evidence type="ECO:0000256" key="5">
    <source>
        <dbReference type="ARBA" id="ARBA00022741"/>
    </source>
</evidence>
<dbReference type="InterPro" id="IPR027417">
    <property type="entry name" value="P-loop_NTPase"/>
</dbReference>
<dbReference type="EMBL" id="CAFABA010000218">
    <property type="protein sequence ID" value="CAB4836691.1"/>
    <property type="molecule type" value="Genomic_DNA"/>
</dbReference>
<organism evidence="10">
    <name type="scientific">freshwater metagenome</name>
    <dbReference type="NCBI Taxonomy" id="449393"/>
    <lineage>
        <taxon>unclassified sequences</taxon>
        <taxon>metagenomes</taxon>
        <taxon>ecological metagenomes</taxon>
    </lineage>
</organism>
<dbReference type="InterPro" id="IPR018095">
    <property type="entry name" value="Thymidylate_kin_CS"/>
</dbReference>
<accession>A0A6J6TA67</accession>
<dbReference type="GO" id="GO:0006233">
    <property type="term" value="P:dTDP biosynthetic process"/>
    <property type="evidence" value="ECO:0007669"/>
    <property type="project" value="InterPro"/>
</dbReference>
<proteinExistence type="inferred from homology"/>
<dbReference type="AlphaFoldDB" id="A0A6J6TA67"/>
<dbReference type="PANTHER" id="PTHR10344">
    <property type="entry name" value="THYMIDYLATE KINASE"/>
    <property type="match status" value="1"/>
</dbReference>
<evidence type="ECO:0000256" key="3">
    <source>
        <dbReference type="ARBA" id="ARBA00022679"/>
    </source>
</evidence>
<evidence type="ECO:0000256" key="7">
    <source>
        <dbReference type="ARBA" id="ARBA00022840"/>
    </source>
</evidence>
<dbReference type="EMBL" id="CAFBMH010000149">
    <property type="protein sequence ID" value="CAB4932314.1"/>
    <property type="molecule type" value="Genomic_DNA"/>
</dbReference>
<evidence type="ECO:0000259" key="9">
    <source>
        <dbReference type="Pfam" id="PF02223"/>
    </source>
</evidence>
<reference evidence="10" key="1">
    <citation type="submission" date="2020-05" db="EMBL/GenBank/DDBJ databases">
        <authorList>
            <person name="Chiriac C."/>
            <person name="Salcher M."/>
            <person name="Ghai R."/>
            <person name="Kavagutti S V."/>
        </authorList>
    </citation>
    <scope>NUCLEOTIDE SEQUENCE</scope>
</reference>
<comment type="catalytic activity">
    <reaction evidence="8">
        <text>dTMP + ATP = dTDP + ADP</text>
        <dbReference type="Rhea" id="RHEA:13517"/>
        <dbReference type="ChEBI" id="CHEBI:30616"/>
        <dbReference type="ChEBI" id="CHEBI:58369"/>
        <dbReference type="ChEBI" id="CHEBI:63528"/>
        <dbReference type="ChEBI" id="CHEBI:456216"/>
        <dbReference type="EC" id="2.7.4.9"/>
    </reaction>
</comment>
<name>A0A6J6TA67_9ZZZZ</name>
<evidence type="ECO:0000256" key="6">
    <source>
        <dbReference type="ARBA" id="ARBA00022777"/>
    </source>
</evidence>